<evidence type="ECO:0000256" key="3">
    <source>
        <dbReference type="ARBA" id="ARBA00022617"/>
    </source>
</evidence>
<feature type="transmembrane region" description="Helical" evidence="10">
    <location>
        <begin position="606"/>
        <end position="629"/>
    </location>
</feature>
<feature type="transmembrane region" description="Helical" evidence="10">
    <location>
        <begin position="420"/>
        <end position="441"/>
    </location>
</feature>
<dbReference type="OrthoDB" id="9779283at2"/>
<dbReference type="InterPro" id="IPR036909">
    <property type="entry name" value="Cyt_c-like_dom_sf"/>
</dbReference>
<evidence type="ECO:0000256" key="9">
    <source>
        <dbReference type="PROSITE-ProRule" id="PRU00433"/>
    </source>
</evidence>
<dbReference type="InterPro" id="IPR004923">
    <property type="entry name" value="FTR1/Fip1/EfeU"/>
</dbReference>
<dbReference type="GO" id="GO:0009055">
    <property type="term" value="F:electron transfer activity"/>
    <property type="evidence" value="ECO:0007669"/>
    <property type="project" value="InterPro"/>
</dbReference>
<dbReference type="Gene3D" id="1.10.760.10">
    <property type="entry name" value="Cytochrome c-like domain"/>
    <property type="match status" value="1"/>
</dbReference>
<feature type="transmembrane region" description="Helical" evidence="10">
    <location>
        <begin position="563"/>
        <end position="586"/>
    </location>
</feature>
<evidence type="ECO:0000313" key="14">
    <source>
        <dbReference type="Proteomes" id="UP000198658"/>
    </source>
</evidence>
<dbReference type="Pfam" id="PF03239">
    <property type="entry name" value="FTR1"/>
    <property type="match status" value="1"/>
</dbReference>
<reference evidence="14" key="1">
    <citation type="submission" date="2016-10" db="EMBL/GenBank/DDBJ databases">
        <authorList>
            <person name="Varghese N."/>
            <person name="Submissions S."/>
        </authorList>
    </citation>
    <scope>NUCLEOTIDE SEQUENCE [LARGE SCALE GENOMIC DNA]</scope>
    <source>
        <strain evidence="14">CGMCC 1.10657</strain>
    </source>
</reference>
<keyword evidence="11" id="KW-0732">Signal</keyword>
<feature type="transmembrane region" description="Helical" evidence="10">
    <location>
        <begin position="491"/>
        <end position="511"/>
    </location>
</feature>
<name>A0A1H4APX4_9GAMM</name>
<organism evidence="13 14">
    <name type="scientific">Microbulbifer marinus</name>
    <dbReference type="NCBI Taxonomy" id="658218"/>
    <lineage>
        <taxon>Bacteria</taxon>
        <taxon>Pseudomonadati</taxon>
        <taxon>Pseudomonadota</taxon>
        <taxon>Gammaproteobacteria</taxon>
        <taxon>Cellvibrionales</taxon>
        <taxon>Microbulbiferaceae</taxon>
        <taxon>Microbulbifer</taxon>
    </lineage>
</organism>
<gene>
    <name evidence="13" type="ORF">SAMN05216562_2928</name>
</gene>
<comment type="similarity">
    <text evidence="2">Belongs to the oxidase-dependent Fe transporter (OFeT) (TC 9.A.10.1) family.</text>
</comment>
<evidence type="ECO:0000256" key="8">
    <source>
        <dbReference type="ARBA" id="ARBA00023136"/>
    </source>
</evidence>
<evidence type="ECO:0000256" key="10">
    <source>
        <dbReference type="SAM" id="Phobius"/>
    </source>
</evidence>
<keyword evidence="6 10" id="KW-1133">Transmembrane helix</keyword>
<dbReference type="PROSITE" id="PS51007">
    <property type="entry name" value="CYTC"/>
    <property type="match status" value="1"/>
</dbReference>
<evidence type="ECO:0000256" key="11">
    <source>
        <dbReference type="SAM" id="SignalP"/>
    </source>
</evidence>
<dbReference type="GO" id="GO:0033573">
    <property type="term" value="C:high-affinity iron permease complex"/>
    <property type="evidence" value="ECO:0007669"/>
    <property type="project" value="InterPro"/>
</dbReference>
<dbReference type="PANTHER" id="PTHR31632:SF2">
    <property type="entry name" value="PLASMA MEMBRANE IRON PERMEASE"/>
    <property type="match status" value="1"/>
</dbReference>
<feature type="domain" description="Cytochrome c" evidence="12">
    <location>
        <begin position="134"/>
        <end position="221"/>
    </location>
</feature>
<dbReference type="Pfam" id="PF00034">
    <property type="entry name" value="Cytochrom_C"/>
    <property type="match status" value="1"/>
</dbReference>
<dbReference type="GO" id="GO:0020037">
    <property type="term" value="F:heme binding"/>
    <property type="evidence" value="ECO:0007669"/>
    <property type="project" value="InterPro"/>
</dbReference>
<keyword evidence="8 10" id="KW-0472">Membrane</keyword>
<evidence type="ECO:0000256" key="7">
    <source>
        <dbReference type="ARBA" id="ARBA00023004"/>
    </source>
</evidence>
<keyword evidence="5 9" id="KW-0479">Metal-binding</keyword>
<keyword evidence="14" id="KW-1185">Reference proteome</keyword>
<comment type="subcellular location">
    <subcellularLocation>
        <location evidence="1">Membrane</location>
        <topology evidence="1">Multi-pass membrane protein</topology>
    </subcellularLocation>
</comment>
<evidence type="ECO:0000313" key="13">
    <source>
        <dbReference type="EMBL" id="SEA37943.1"/>
    </source>
</evidence>
<dbReference type="RefSeq" id="WP_091390113.1">
    <property type="nucleotide sequence ID" value="NZ_FNQO01000003.1"/>
</dbReference>
<evidence type="ECO:0000256" key="1">
    <source>
        <dbReference type="ARBA" id="ARBA00004141"/>
    </source>
</evidence>
<evidence type="ECO:0000256" key="6">
    <source>
        <dbReference type="ARBA" id="ARBA00022989"/>
    </source>
</evidence>
<dbReference type="GO" id="GO:0015093">
    <property type="term" value="F:ferrous iron transmembrane transporter activity"/>
    <property type="evidence" value="ECO:0007669"/>
    <property type="project" value="TreeGrafter"/>
</dbReference>
<dbReference type="STRING" id="658218.SAMN05216562_2928"/>
<dbReference type="SUPFAM" id="SSF46626">
    <property type="entry name" value="Cytochrome c"/>
    <property type="match status" value="1"/>
</dbReference>
<dbReference type="Proteomes" id="UP000198658">
    <property type="component" value="Unassembled WGS sequence"/>
</dbReference>
<dbReference type="GO" id="GO:0046872">
    <property type="term" value="F:metal ion binding"/>
    <property type="evidence" value="ECO:0007669"/>
    <property type="project" value="UniProtKB-KW"/>
</dbReference>
<evidence type="ECO:0000259" key="12">
    <source>
        <dbReference type="PROSITE" id="PS51007"/>
    </source>
</evidence>
<feature type="signal peptide" evidence="11">
    <location>
        <begin position="1"/>
        <end position="24"/>
    </location>
</feature>
<dbReference type="PANTHER" id="PTHR31632">
    <property type="entry name" value="IRON TRANSPORTER FTH1"/>
    <property type="match status" value="1"/>
</dbReference>
<feature type="transmembrane region" description="Helical" evidence="10">
    <location>
        <begin position="453"/>
        <end position="470"/>
    </location>
</feature>
<proteinExistence type="inferred from homology"/>
<keyword evidence="4 10" id="KW-0812">Transmembrane</keyword>
<keyword evidence="7 9" id="KW-0408">Iron</keyword>
<sequence length="644" mass="70031">MRTSLHLARLLLAMLVITVTPAVAQQPDLSEQELRQLMQMAEYIGVDYSEAVQKGEIINADEYAEMEEFAQLLSDRGQQLSASPQATTIQQEAEALQAAIQRKASLAEVQGHTAKLRQGLLSLAPALSLPQQLLSVEESRALYQSQCIACHGNSGLGDGPLAGQLEPAPTNFHDRERAENRSLLGLYDAISNGIDGTAMTAFSNLSEQQRWSLAFYVGSLAFSGETTDIASSELGLADLVMYSPQVLRNDRPEIPAEKVAALRANPAALFARKKAQAEQPMETARSQLQKSLGAYQQGDYASARTLAISAYLDGFELVESTLDSHDTALRKSIERDLLGLRAKLNANSDPQEVKQQVALVLERLDEAQALLDQSNLSGTTLFLASLIILLREGLEALLVVIALTTILIKTERGDALKYVHFGWIAAFVAGFATWLAAQRLITISGASREVMEGVAALLAAAVLFYVGYWMHSKTHAHGWQKYIRNSIDRSLTTGTLWGIAALSFLAVYREIFETILFYQALLTQTSAGQYGALWGGVGAAVVLLAFLGWAMVRYSAHLPLGKFFSVTTIILLALSFVLAGKAIAALQEAALISMNPLPVSFSFDWLGIYSTWEGIGLQAVILIAATWIWRRGRRPVATGDTVKA</sequence>
<evidence type="ECO:0000256" key="4">
    <source>
        <dbReference type="ARBA" id="ARBA00022692"/>
    </source>
</evidence>
<dbReference type="EMBL" id="FNQO01000003">
    <property type="protein sequence ID" value="SEA37943.1"/>
    <property type="molecule type" value="Genomic_DNA"/>
</dbReference>
<evidence type="ECO:0000256" key="2">
    <source>
        <dbReference type="ARBA" id="ARBA00008333"/>
    </source>
</evidence>
<feature type="transmembrane region" description="Helical" evidence="10">
    <location>
        <begin position="381"/>
        <end position="408"/>
    </location>
</feature>
<keyword evidence="3 9" id="KW-0349">Heme</keyword>
<protein>
    <submittedName>
        <fullName evidence="13">High-affinity iron transporter</fullName>
    </submittedName>
</protein>
<evidence type="ECO:0000256" key="5">
    <source>
        <dbReference type="ARBA" id="ARBA00022723"/>
    </source>
</evidence>
<dbReference type="AlphaFoldDB" id="A0A1H4APX4"/>
<feature type="transmembrane region" description="Helical" evidence="10">
    <location>
        <begin position="531"/>
        <end position="551"/>
    </location>
</feature>
<accession>A0A1H4APX4</accession>
<dbReference type="InterPro" id="IPR009056">
    <property type="entry name" value="Cyt_c-like_dom"/>
</dbReference>
<feature type="chain" id="PRO_5011650657" evidence="11">
    <location>
        <begin position="25"/>
        <end position="644"/>
    </location>
</feature>